<dbReference type="PANTHER" id="PTHR12175">
    <property type="entry name" value="AD039 HT014 THIOREDOXIN FAMILY TRP26"/>
    <property type="match status" value="1"/>
</dbReference>
<dbReference type="PROSITE" id="PS51532">
    <property type="entry name" value="PITH"/>
    <property type="match status" value="1"/>
</dbReference>
<proteinExistence type="inferred from homology"/>
<dbReference type="Gene3D" id="2.60.120.470">
    <property type="entry name" value="PITH domain"/>
    <property type="match status" value="1"/>
</dbReference>
<name>A0ABD1XQ37_9MARC</name>
<gene>
    <name evidence="4" type="ORF">R1flu_022581</name>
</gene>
<comment type="caution">
    <text evidence="4">The sequence shown here is derived from an EMBL/GenBank/DDBJ whole genome shotgun (WGS) entry which is preliminary data.</text>
</comment>
<feature type="compositionally biased region" description="Basic and acidic residues" evidence="2">
    <location>
        <begin position="279"/>
        <end position="289"/>
    </location>
</feature>
<accession>A0ABD1XQ37</accession>
<feature type="domain" description="PITH" evidence="3">
    <location>
        <begin position="100"/>
        <end position="275"/>
    </location>
</feature>
<comment type="similarity">
    <text evidence="1">Belongs to the PITHD1 family.</text>
</comment>
<evidence type="ECO:0000256" key="1">
    <source>
        <dbReference type="ARBA" id="ARBA00025788"/>
    </source>
</evidence>
<reference evidence="4 5" key="1">
    <citation type="submission" date="2024-09" db="EMBL/GenBank/DDBJ databases">
        <title>Chromosome-scale assembly of Riccia fluitans.</title>
        <authorList>
            <person name="Paukszto L."/>
            <person name="Sawicki J."/>
            <person name="Karawczyk K."/>
            <person name="Piernik-Szablinska J."/>
            <person name="Szczecinska M."/>
            <person name="Mazdziarz M."/>
        </authorList>
    </citation>
    <scope>NUCLEOTIDE SEQUENCE [LARGE SCALE GENOMIC DNA]</scope>
    <source>
        <strain evidence="4">Rf_01</strain>
        <tissue evidence="4">Aerial parts of the thallus</tissue>
    </source>
</reference>
<dbReference type="AlphaFoldDB" id="A0ABD1XQ37"/>
<sequence length="295" mass="32821">MPKIVWSKGKPPSFYLGKLLVLHNCSQQLLIGEGQAGEARYLVIRELEVLGFEGGRLIPLPEHTRGGVVSPNIVWTVKGGHSVLNEWSLSMACATHAHDCADHDCAASWSLYKHIDSPKIWALNEAVEGSAKSVFKSWERRLEFSNTCLRSNEDDPELILFIPFTSDVKIKGISIIGGPGGTSPRKMRAFINREDVDFSNAEELSPVQEWDLTENPNGELEYQTKFTRFQGVASLTLHFPLNFGADATEIQYIGLRGEATSVKRDAVTTIVYEISPNPSDHKTPNDHMFPRVTQS</sequence>
<keyword evidence="5" id="KW-1185">Reference proteome</keyword>
<protein>
    <recommendedName>
        <fullName evidence="3">PITH domain-containing protein</fullName>
    </recommendedName>
</protein>
<dbReference type="EMBL" id="JBHFFA010000007">
    <property type="protein sequence ID" value="KAL2610889.1"/>
    <property type="molecule type" value="Genomic_DNA"/>
</dbReference>
<dbReference type="GO" id="GO:0005737">
    <property type="term" value="C:cytoplasm"/>
    <property type="evidence" value="ECO:0007669"/>
    <property type="project" value="UniProtKB-ARBA"/>
</dbReference>
<evidence type="ECO:0000259" key="3">
    <source>
        <dbReference type="PROSITE" id="PS51532"/>
    </source>
</evidence>
<dbReference type="InterPro" id="IPR037047">
    <property type="entry name" value="PITH_dom_sf"/>
</dbReference>
<dbReference type="Pfam" id="PF06201">
    <property type="entry name" value="PITH"/>
    <property type="match status" value="1"/>
</dbReference>
<feature type="region of interest" description="Disordered" evidence="2">
    <location>
        <begin position="276"/>
        <end position="295"/>
    </location>
</feature>
<evidence type="ECO:0000313" key="5">
    <source>
        <dbReference type="Proteomes" id="UP001605036"/>
    </source>
</evidence>
<evidence type="ECO:0000256" key="2">
    <source>
        <dbReference type="SAM" id="MobiDB-lite"/>
    </source>
</evidence>
<evidence type="ECO:0000313" key="4">
    <source>
        <dbReference type="EMBL" id="KAL2610889.1"/>
    </source>
</evidence>
<dbReference type="SUPFAM" id="SSF49785">
    <property type="entry name" value="Galactose-binding domain-like"/>
    <property type="match status" value="1"/>
</dbReference>
<dbReference type="InterPro" id="IPR010400">
    <property type="entry name" value="PITH_dom"/>
</dbReference>
<dbReference type="InterPro" id="IPR008979">
    <property type="entry name" value="Galactose-bd-like_sf"/>
</dbReference>
<dbReference type="Proteomes" id="UP001605036">
    <property type="component" value="Unassembled WGS sequence"/>
</dbReference>
<dbReference type="InterPro" id="IPR045099">
    <property type="entry name" value="PITH1-like"/>
</dbReference>
<organism evidence="4 5">
    <name type="scientific">Riccia fluitans</name>
    <dbReference type="NCBI Taxonomy" id="41844"/>
    <lineage>
        <taxon>Eukaryota</taxon>
        <taxon>Viridiplantae</taxon>
        <taxon>Streptophyta</taxon>
        <taxon>Embryophyta</taxon>
        <taxon>Marchantiophyta</taxon>
        <taxon>Marchantiopsida</taxon>
        <taxon>Marchantiidae</taxon>
        <taxon>Marchantiales</taxon>
        <taxon>Ricciaceae</taxon>
        <taxon>Riccia</taxon>
    </lineage>
</organism>
<dbReference type="PANTHER" id="PTHR12175:SF1">
    <property type="entry name" value="PITH DOMAIN-CONTAINING PROTEIN 1"/>
    <property type="match status" value="1"/>
</dbReference>